<name>A0A967AWT3_9MICO</name>
<comment type="caution">
    <text evidence="5">The sequence shown here is derived from an EMBL/GenBank/DDBJ whole genome shotgun (WGS) entry which is preliminary data.</text>
</comment>
<dbReference type="AlphaFoldDB" id="A0A967AWT3"/>
<dbReference type="Proteomes" id="UP000744769">
    <property type="component" value="Unassembled WGS sequence"/>
</dbReference>
<dbReference type="GO" id="GO:0005829">
    <property type="term" value="C:cytosol"/>
    <property type="evidence" value="ECO:0007669"/>
    <property type="project" value="TreeGrafter"/>
</dbReference>
<dbReference type="Gene3D" id="3.90.1150.10">
    <property type="entry name" value="Aspartate Aminotransferase, domain 1"/>
    <property type="match status" value="1"/>
</dbReference>
<evidence type="ECO:0000313" key="6">
    <source>
        <dbReference type="Proteomes" id="UP000744769"/>
    </source>
</evidence>
<accession>A0A967AWT3</accession>
<comment type="similarity">
    <text evidence="2">Belongs to the threonine aldolase family.</text>
</comment>
<dbReference type="InterPro" id="IPR015424">
    <property type="entry name" value="PyrdxlP-dep_Trfase"/>
</dbReference>
<dbReference type="PANTHER" id="PTHR48097">
    <property type="entry name" value="L-THREONINE ALDOLASE-RELATED"/>
    <property type="match status" value="1"/>
</dbReference>
<evidence type="ECO:0000256" key="2">
    <source>
        <dbReference type="ARBA" id="ARBA00006966"/>
    </source>
</evidence>
<gene>
    <name evidence="5" type="ORF">G9U51_01260</name>
</gene>
<dbReference type="GO" id="GO:0006567">
    <property type="term" value="P:L-threonine catabolic process"/>
    <property type="evidence" value="ECO:0007669"/>
    <property type="project" value="TreeGrafter"/>
</dbReference>
<organism evidence="5 6">
    <name type="scientific">Metallococcus carri</name>
    <dbReference type="NCBI Taxonomy" id="1656884"/>
    <lineage>
        <taxon>Bacteria</taxon>
        <taxon>Bacillati</taxon>
        <taxon>Actinomycetota</taxon>
        <taxon>Actinomycetes</taxon>
        <taxon>Micrococcales</taxon>
        <taxon>Dermacoccaceae</taxon>
        <taxon>Metallococcus</taxon>
    </lineage>
</organism>
<dbReference type="SUPFAM" id="SSF53383">
    <property type="entry name" value="PLP-dependent transferases"/>
    <property type="match status" value="1"/>
</dbReference>
<keyword evidence="6" id="KW-1185">Reference proteome</keyword>
<feature type="domain" description="Aromatic amino acid beta-eliminating lyase/threonine aldolase" evidence="4">
    <location>
        <begin position="52"/>
        <end position="301"/>
    </location>
</feature>
<dbReference type="EMBL" id="JAAOIV010000001">
    <property type="protein sequence ID" value="NHN54411.1"/>
    <property type="molecule type" value="Genomic_DNA"/>
</dbReference>
<dbReference type="GO" id="GO:0008732">
    <property type="term" value="F:L-allo-threonine aldolase activity"/>
    <property type="evidence" value="ECO:0007669"/>
    <property type="project" value="TreeGrafter"/>
</dbReference>
<protein>
    <submittedName>
        <fullName evidence="5">Threonine aldolase</fullName>
    </submittedName>
</protein>
<reference evidence="5" key="1">
    <citation type="submission" date="2020-03" db="EMBL/GenBank/DDBJ databases">
        <title>Draft sequencing of Calidifontibacter sp. DB0510.</title>
        <authorList>
            <person name="Kim D.-U."/>
        </authorList>
    </citation>
    <scope>NUCLEOTIDE SEQUENCE</scope>
    <source>
        <strain evidence="5">DB0510</strain>
    </source>
</reference>
<comment type="cofactor">
    <cofactor evidence="1">
        <name>pyridoxal 5'-phosphate</name>
        <dbReference type="ChEBI" id="CHEBI:597326"/>
    </cofactor>
</comment>
<dbReference type="RefSeq" id="WP_166192017.1">
    <property type="nucleotide sequence ID" value="NZ_JAAOIV010000001.1"/>
</dbReference>
<dbReference type="InterPro" id="IPR001597">
    <property type="entry name" value="ArAA_b-elim_lyase/Thr_aldolase"/>
</dbReference>
<sequence>MPSSTDSLDARFRAAQPFAERGFWRPRVGLADRLRSLARYAERQGDDLTSWDGYGERGPVAEVEKRVADLLGTEAAAYFPSGVMAQQVALRVWTERLGSRRVALPDLSHLIVHEEDGPRAVHDLDYVHLTTGPVTATAADLAKVPGELGAVLVELPLRDAGHLLPTWEELVALAAACRERGVPFHLDGARLWESAPHFARSLDEIAGLADSVYVSFYKGLGGLSGAALAGDADFVRESRLWRRRLGGTVWTAAPHALSALQGLDEVLPLMPRLHEFAQSLAEAFRASGLRVHPEQPHTNAFRLYLEGDRDGIRKKVVQALERDHVALPFGWQRADVPGWCFTEITVTPEILTETPADLVEQLITSIRRRSAFADIKRARGLSSREILDDLRGDRSG</sequence>
<evidence type="ECO:0000256" key="3">
    <source>
        <dbReference type="ARBA" id="ARBA00022898"/>
    </source>
</evidence>
<dbReference type="Pfam" id="PF01212">
    <property type="entry name" value="Beta_elim_lyase"/>
    <property type="match status" value="1"/>
</dbReference>
<evidence type="ECO:0000259" key="4">
    <source>
        <dbReference type="Pfam" id="PF01212"/>
    </source>
</evidence>
<evidence type="ECO:0000256" key="1">
    <source>
        <dbReference type="ARBA" id="ARBA00001933"/>
    </source>
</evidence>
<proteinExistence type="inferred from homology"/>
<dbReference type="PANTHER" id="PTHR48097:SF9">
    <property type="entry name" value="L-THREONINE ALDOLASE"/>
    <property type="match status" value="1"/>
</dbReference>
<dbReference type="GO" id="GO:0006545">
    <property type="term" value="P:glycine biosynthetic process"/>
    <property type="evidence" value="ECO:0007669"/>
    <property type="project" value="TreeGrafter"/>
</dbReference>
<dbReference type="InterPro" id="IPR015421">
    <property type="entry name" value="PyrdxlP-dep_Trfase_major"/>
</dbReference>
<dbReference type="Gene3D" id="3.40.640.10">
    <property type="entry name" value="Type I PLP-dependent aspartate aminotransferase-like (Major domain)"/>
    <property type="match status" value="1"/>
</dbReference>
<keyword evidence="3" id="KW-0663">Pyridoxal phosphate</keyword>
<evidence type="ECO:0000313" key="5">
    <source>
        <dbReference type="EMBL" id="NHN54411.1"/>
    </source>
</evidence>
<dbReference type="InterPro" id="IPR015422">
    <property type="entry name" value="PyrdxlP-dep_Trfase_small"/>
</dbReference>